<evidence type="ECO:0000313" key="1">
    <source>
        <dbReference type="EMBL" id="MQL56183.1"/>
    </source>
</evidence>
<dbReference type="Proteomes" id="UP000474054">
    <property type="component" value="Unassembled WGS sequence"/>
</dbReference>
<proteinExistence type="predicted"/>
<dbReference type="SUPFAM" id="SSF52096">
    <property type="entry name" value="ClpP/crotonase"/>
    <property type="match status" value="1"/>
</dbReference>
<accession>A0A650CUY3</accession>
<keyword evidence="2" id="KW-0645">Protease</keyword>
<dbReference type="Proteomes" id="UP000426328">
    <property type="component" value="Chromosome"/>
</dbReference>
<keyword evidence="2" id="KW-0378">Hydrolase</keyword>
<evidence type="ECO:0000313" key="3">
    <source>
        <dbReference type="Proteomes" id="UP000426328"/>
    </source>
</evidence>
<dbReference type="AlphaFoldDB" id="A0A650CUY3"/>
<organism evidence="2 3">
    <name type="scientific">Acidianus ambivalens</name>
    <name type="common">Desulfurolobus ambivalens</name>
    <dbReference type="NCBI Taxonomy" id="2283"/>
    <lineage>
        <taxon>Archaea</taxon>
        <taxon>Thermoproteota</taxon>
        <taxon>Thermoprotei</taxon>
        <taxon>Sulfolobales</taxon>
        <taxon>Sulfolobaceae</taxon>
        <taxon>Acidianus</taxon>
    </lineage>
</organism>
<dbReference type="Pfam" id="PF01972">
    <property type="entry name" value="SDH_protease"/>
    <property type="match status" value="1"/>
</dbReference>
<dbReference type="GO" id="GO:0006508">
    <property type="term" value="P:proteolysis"/>
    <property type="evidence" value="ECO:0007669"/>
    <property type="project" value="UniProtKB-KW"/>
</dbReference>
<dbReference type="EMBL" id="WHYS01000002">
    <property type="protein sequence ID" value="MQL56183.1"/>
    <property type="molecule type" value="Genomic_DNA"/>
</dbReference>
<dbReference type="GO" id="GO:0008233">
    <property type="term" value="F:peptidase activity"/>
    <property type="evidence" value="ECO:0007669"/>
    <property type="project" value="UniProtKB-KW"/>
</dbReference>
<gene>
    <name evidence="2" type="ORF">D1866_04155</name>
    <name evidence="1" type="ORF">GFB69_10675</name>
</gene>
<evidence type="ECO:0000313" key="2">
    <source>
        <dbReference type="EMBL" id="QGR21277.1"/>
    </source>
</evidence>
<evidence type="ECO:0000313" key="4">
    <source>
        <dbReference type="Proteomes" id="UP000474054"/>
    </source>
</evidence>
<dbReference type="EMBL" id="CP045482">
    <property type="protein sequence ID" value="QGR21277.1"/>
    <property type="molecule type" value="Genomic_DNA"/>
</dbReference>
<reference evidence="2 3" key="2">
    <citation type="submission" date="2019-10" db="EMBL/GenBank/DDBJ databases">
        <title>Genome Sequences from Six Type Strain Members of the Archaeal Family Sulfolobaceae: Acidianus ambivalens, Acidianus infernus, Metallosphaera prunae, Stygiolobus azoricus, Sulfolobus metallicus, and Sulfurisphaera ohwakuensis.</title>
        <authorList>
            <person name="Counts J.A."/>
            <person name="Kelly R.M."/>
        </authorList>
    </citation>
    <scope>NUCLEOTIDE SEQUENCE [LARGE SCALE GENOMIC DNA]</scope>
    <source>
        <strain evidence="2 3">LEI 10</strain>
    </source>
</reference>
<name>A0A650CUY3_ACIAM</name>
<dbReference type="Gene3D" id="3.90.226.10">
    <property type="entry name" value="2-enoyl-CoA Hydratase, Chain A, domain 1"/>
    <property type="match status" value="1"/>
</dbReference>
<dbReference type="PANTHER" id="PTHR35984:SF1">
    <property type="entry name" value="PERIPLASMIC SERINE PROTEASE"/>
    <property type="match status" value="1"/>
</dbReference>
<dbReference type="InterPro" id="IPR029045">
    <property type="entry name" value="ClpP/crotonase-like_dom_sf"/>
</dbReference>
<reference evidence="1 4" key="1">
    <citation type="submission" date="2019-10" db="EMBL/GenBank/DDBJ databases">
        <title>Comparative genomics of sulfur disproportionating microorganisms.</title>
        <authorList>
            <person name="Ward L.M."/>
            <person name="Bertran E."/>
            <person name="Johnston D."/>
        </authorList>
    </citation>
    <scope>NUCLEOTIDE SEQUENCE [LARGE SCALE GENOMIC DNA]</scope>
    <source>
        <strain evidence="1 4">DSM 3772</strain>
    </source>
</reference>
<dbReference type="PANTHER" id="PTHR35984">
    <property type="entry name" value="PERIPLASMIC SERINE PROTEASE"/>
    <property type="match status" value="1"/>
</dbReference>
<dbReference type="GO" id="GO:0016020">
    <property type="term" value="C:membrane"/>
    <property type="evidence" value="ECO:0007669"/>
    <property type="project" value="InterPro"/>
</dbReference>
<keyword evidence="3" id="KW-1185">Reference proteome</keyword>
<protein>
    <submittedName>
        <fullName evidence="2">Serine protease</fullName>
    </submittedName>
</protein>
<dbReference type="KEGG" id="aamb:D1866_04155"/>
<sequence length="320" mass="36561">MYKVHFLPTWSEILNEILNSLKTDPLSLDKVRRKYLKEVADYLKKPVILYATRWMDNPILSPIDVQITWADKQAFMETVYGIKDKEIAIILHSPGGQIEAAQSIVEYLRKKFDRITAIIPDAAMSAATLFALASDEIIMGKQSNLGPIDPQFVITMPYGQIPISAQSILEEFNRAKEEVKQDRDNLLVWAPKIQQYPPGILEEARNAIELTKKLGEEWLIKYMLKGDNNAKNKAKRIVEYLSNHKELKSHSAPISKDKLKELGLKIIELEADQKLQDLVLSVYHATRITFQLTTVHKIVENSNGRAFIRILQPPQSSQQK</sequence>
<dbReference type="InterPro" id="IPR002825">
    <property type="entry name" value="Pept_S49_ser-pept_pro"/>
</dbReference>